<dbReference type="Gene3D" id="1.20.920.10">
    <property type="entry name" value="Bromodomain-like"/>
    <property type="match status" value="1"/>
</dbReference>
<dbReference type="EMBL" id="OU594949">
    <property type="protein sequence ID" value="CAG9293610.1"/>
    <property type="molecule type" value="Genomic_DNA"/>
</dbReference>
<dbReference type="PROSITE" id="PS50014">
    <property type="entry name" value="BROMODOMAIN_2"/>
    <property type="match status" value="1"/>
</dbReference>
<dbReference type="InterPro" id="IPR036427">
    <property type="entry name" value="Bromodomain-like_sf"/>
</dbReference>
<keyword evidence="1 2" id="KW-0103">Bromodomain</keyword>
<accession>A0A8J9X7B1</accession>
<dbReference type="Pfam" id="PF00439">
    <property type="entry name" value="Bromodomain"/>
    <property type="match status" value="1"/>
</dbReference>
<sequence>LVNKVLSTILDEVIEYDEANGGVFSVPVPKEDFPEYYEQIEKPMDYGTMRKKLQNGEYRSAQSMQKDFILILQNCRKFNSN</sequence>
<dbReference type="AlphaFoldDB" id="A0A8J9X7B1"/>
<dbReference type="InterPro" id="IPR001487">
    <property type="entry name" value="Bromodomain"/>
</dbReference>
<protein>
    <recommendedName>
        <fullName evidence="3">Bromo domain-containing protein</fullName>
    </recommendedName>
</protein>
<dbReference type="SMART" id="SM00297">
    <property type="entry name" value="BROMO"/>
    <property type="match status" value="1"/>
</dbReference>
<dbReference type="PROSITE" id="PS00633">
    <property type="entry name" value="BROMODOMAIN_1"/>
    <property type="match status" value="1"/>
</dbReference>
<feature type="non-terminal residue" evidence="4">
    <location>
        <position position="81"/>
    </location>
</feature>
<dbReference type="PANTHER" id="PTHR22881">
    <property type="entry name" value="BROMODOMAIN CONTAINING PROTEIN"/>
    <property type="match status" value="1"/>
</dbReference>
<reference evidence="4" key="1">
    <citation type="submission" date="2022-02" db="EMBL/GenBank/DDBJ databases">
        <authorList>
            <person name="Giguere J D."/>
        </authorList>
    </citation>
    <scope>NUCLEOTIDE SEQUENCE</scope>
    <source>
        <strain evidence="4">CCAP 1055/1</strain>
    </source>
</reference>
<proteinExistence type="predicted"/>
<feature type="domain" description="Bromo" evidence="3">
    <location>
        <begin position="16"/>
        <end position="81"/>
    </location>
</feature>
<dbReference type="InterPro" id="IPR051831">
    <property type="entry name" value="Bromodomain_contain_prot"/>
</dbReference>
<dbReference type="SUPFAM" id="SSF47370">
    <property type="entry name" value="Bromodomain"/>
    <property type="match status" value="1"/>
</dbReference>
<dbReference type="InterPro" id="IPR018359">
    <property type="entry name" value="Bromodomain_CS"/>
</dbReference>
<evidence type="ECO:0000256" key="1">
    <source>
        <dbReference type="ARBA" id="ARBA00023117"/>
    </source>
</evidence>
<feature type="non-terminal residue" evidence="4">
    <location>
        <position position="1"/>
    </location>
</feature>
<evidence type="ECO:0000313" key="4">
    <source>
        <dbReference type="EMBL" id="CAG9293610.1"/>
    </source>
</evidence>
<evidence type="ECO:0000259" key="3">
    <source>
        <dbReference type="PROSITE" id="PS50014"/>
    </source>
</evidence>
<gene>
    <name evidence="4" type="ORF">PTTT1_LOCUS52026</name>
</gene>
<dbReference type="Proteomes" id="UP000836788">
    <property type="component" value="Chromosome 8"/>
</dbReference>
<evidence type="ECO:0000256" key="2">
    <source>
        <dbReference type="PROSITE-ProRule" id="PRU00035"/>
    </source>
</evidence>
<name>A0A8J9X7B1_PHATR</name>
<organism evidence="4">
    <name type="scientific">Phaeodactylum tricornutum</name>
    <name type="common">Diatom</name>
    <dbReference type="NCBI Taxonomy" id="2850"/>
    <lineage>
        <taxon>Eukaryota</taxon>
        <taxon>Sar</taxon>
        <taxon>Stramenopiles</taxon>
        <taxon>Ochrophyta</taxon>
        <taxon>Bacillariophyta</taxon>
        <taxon>Bacillariophyceae</taxon>
        <taxon>Bacillariophycidae</taxon>
        <taxon>Naviculales</taxon>
        <taxon>Phaeodactylaceae</taxon>
        <taxon>Phaeodactylum</taxon>
    </lineage>
</organism>
<dbReference type="PANTHER" id="PTHR22881:SF27">
    <property type="entry name" value="BROMODOMAIN CONTAINING 7_9"/>
    <property type="match status" value="1"/>
</dbReference>
<dbReference type="PRINTS" id="PR00503">
    <property type="entry name" value="BROMODOMAIN"/>
</dbReference>
<dbReference type="CDD" id="cd04369">
    <property type="entry name" value="Bromodomain"/>
    <property type="match status" value="1"/>
</dbReference>